<feature type="compositionally biased region" description="Basic and acidic residues" evidence="5">
    <location>
        <begin position="560"/>
        <end position="570"/>
    </location>
</feature>
<sequence length="570" mass="64019">MARSDPEQRPVYRVLLVDDEPIILRSLRAAIPWTELRLEIAGEARGGEAALELAASVRPDLIISDIRMPGLDGIALMREVMRERPELVFLVISGYGEFDYAREALRQGAFDYLLKPIDHDELEGMLARAVARLDDRRLQRQMDERLRHSVQALSLLARERLYAELIEGNPAPLRQMQWLEHSELEQPYFMALVQLDRLMVLARRWAAGEQRLWFFAVRNIVEEWAQGSGAITVFPFHSGEWVLLLPARPGGRKTALAEELLGHLERCTKLRYSVGLSGDACGMERLGAAYESCRRALRERFSRSGAGVYADPGAEPTASETRYPKALERELVEAARMLDERRLAGLLARLRAEFGRALLPQETAQRYMSELAILVHRQLADWSPAVEGAAEPLLRQLDEASTLEEMLDAAARTFSSWVAAASVGPPREDAAALIERAQQYIAVRYHEDLGIDELSELVELSTSRFCALFKQETGLTFLEYLTRCRIAKAKALLRQTEVKVYRIAPLVGYQDPKYFTQVFKKLTGLTPTEYREQGESEPAALAGSDKGGVTPHFEVTAEGTRGKEAGRGAK</sequence>
<proteinExistence type="predicted"/>
<dbReference type="InterPro" id="IPR041522">
    <property type="entry name" value="CdaR_GGDEF"/>
</dbReference>
<keyword evidence="4" id="KW-0597">Phosphoprotein</keyword>
<keyword evidence="2" id="KW-0238">DNA-binding</keyword>
<dbReference type="InterPro" id="IPR009057">
    <property type="entry name" value="Homeodomain-like_sf"/>
</dbReference>
<dbReference type="InterPro" id="IPR018060">
    <property type="entry name" value="HTH_AraC"/>
</dbReference>
<keyword evidence="3" id="KW-0804">Transcription</keyword>
<dbReference type="PROSITE" id="PS01124">
    <property type="entry name" value="HTH_ARAC_FAMILY_2"/>
    <property type="match status" value="1"/>
</dbReference>
<feature type="modified residue" description="4-aspartylphosphate" evidence="4">
    <location>
        <position position="65"/>
    </location>
</feature>
<organism evidence="8 9">
    <name type="scientific">Paenibacillus sabuli</name>
    <dbReference type="NCBI Taxonomy" id="2772509"/>
    <lineage>
        <taxon>Bacteria</taxon>
        <taxon>Bacillati</taxon>
        <taxon>Bacillota</taxon>
        <taxon>Bacilli</taxon>
        <taxon>Bacillales</taxon>
        <taxon>Paenibacillaceae</taxon>
        <taxon>Paenibacillus</taxon>
    </lineage>
</organism>
<gene>
    <name evidence="8" type="ORF">IDH44_16955</name>
</gene>
<reference evidence="8" key="1">
    <citation type="submission" date="2020-09" db="EMBL/GenBank/DDBJ databases">
        <title>A novel bacterium of genus Paenibacillus, isolated from South China Sea.</title>
        <authorList>
            <person name="Huang H."/>
            <person name="Mo K."/>
            <person name="Hu Y."/>
        </authorList>
    </citation>
    <scope>NUCLEOTIDE SEQUENCE</scope>
    <source>
        <strain evidence="8">IB182496</strain>
    </source>
</reference>
<evidence type="ECO:0000256" key="3">
    <source>
        <dbReference type="ARBA" id="ARBA00023163"/>
    </source>
</evidence>
<dbReference type="PROSITE" id="PS50110">
    <property type="entry name" value="RESPONSE_REGULATORY"/>
    <property type="match status" value="1"/>
</dbReference>
<keyword evidence="1" id="KW-0805">Transcription regulation</keyword>
<dbReference type="Pfam" id="PF17853">
    <property type="entry name" value="GGDEF_2"/>
    <property type="match status" value="1"/>
</dbReference>
<dbReference type="InterPro" id="IPR001789">
    <property type="entry name" value="Sig_transdc_resp-reg_receiver"/>
</dbReference>
<comment type="caution">
    <text evidence="8">The sequence shown here is derived from an EMBL/GenBank/DDBJ whole genome shotgun (WGS) entry which is preliminary data.</text>
</comment>
<dbReference type="PANTHER" id="PTHR43280:SF28">
    <property type="entry name" value="HTH-TYPE TRANSCRIPTIONAL ACTIVATOR RHAS"/>
    <property type="match status" value="1"/>
</dbReference>
<dbReference type="SMART" id="SM00342">
    <property type="entry name" value="HTH_ARAC"/>
    <property type="match status" value="1"/>
</dbReference>
<dbReference type="AlphaFoldDB" id="A0A927GST0"/>
<dbReference type="Proteomes" id="UP000621560">
    <property type="component" value="Unassembled WGS sequence"/>
</dbReference>
<feature type="domain" description="Response regulatory" evidence="7">
    <location>
        <begin position="13"/>
        <end position="130"/>
    </location>
</feature>
<dbReference type="GO" id="GO:0000160">
    <property type="term" value="P:phosphorelay signal transduction system"/>
    <property type="evidence" value="ECO:0007669"/>
    <property type="project" value="InterPro"/>
</dbReference>
<accession>A0A927GST0</accession>
<evidence type="ECO:0000313" key="8">
    <source>
        <dbReference type="EMBL" id="MBD2846888.1"/>
    </source>
</evidence>
<dbReference type="InterPro" id="IPR011006">
    <property type="entry name" value="CheY-like_superfamily"/>
</dbReference>
<dbReference type="Gene3D" id="3.40.50.2300">
    <property type="match status" value="1"/>
</dbReference>
<dbReference type="EMBL" id="JACXIZ010000028">
    <property type="protein sequence ID" value="MBD2846888.1"/>
    <property type="molecule type" value="Genomic_DNA"/>
</dbReference>
<protein>
    <submittedName>
        <fullName evidence="8">Response regulator</fullName>
    </submittedName>
</protein>
<evidence type="ECO:0000256" key="4">
    <source>
        <dbReference type="PROSITE-ProRule" id="PRU00169"/>
    </source>
</evidence>
<dbReference type="Pfam" id="PF12833">
    <property type="entry name" value="HTH_18"/>
    <property type="match status" value="1"/>
</dbReference>
<dbReference type="GO" id="GO:0043565">
    <property type="term" value="F:sequence-specific DNA binding"/>
    <property type="evidence" value="ECO:0007669"/>
    <property type="project" value="InterPro"/>
</dbReference>
<dbReference type="InterPro" id="IPR020449">
    <property type="entry name" value="Tscrpt_reg_AraC-type_HTH"/>
</dbReference>
<evidence type="ECO:0000259" key="6">
    <source>
        <dbReference type="PROSITE" id="PS01124"/>
    </source>
</evidence>
<dbReference type="PANTHER" id="PTHR43280">
    <property type="entry name" value="ARAC-FAMILY TRANSCRIPTIONAL REGULATOR"/>
    <property type="match status" value="1"/>
</dbReference>
<evidence type="ECO:0000313" key="9">
    <source>
        <dbReference type="Proteomes" id="UP000621560"/>
    </source>
</evidence>
<dbReference type="Pfam" id="PF00072">
    <property type="entry name" value="Response_reg"/>
    <property type="match status" value="1"/>
</dbReference>
<feature type="domain" description="HTH araC/xylS-type" evidence="6">
    <location>
        <begin position="435"/>
        <end position="533"/>
    </location>
</feature>
<dbReference type="SUPFAM" id="SSF52172">
    <property type="entry name" value="CheY-like"/>
    <property type="match status" value="1"/>
</dbReference>
<dbReference type="SUPFAM" id="SSF46689">
    <property type="entry name" value="Homeodomain-like"/>
    <property type="match status" value="2"/>
</dbReference>
<evidence type="ECO:0000259" key="7">
    <source>
        <dbReference type="PROSITE" id="PS50110"/>
    </source>
</evidence>
<evidence type="ECO:0000256" key="2">
    <source>
        <dbReference type="ARBA" id="ARBA00023125"/>
    </source>
</evidence>
<name>A0A927GST0_9BACL</name>
<keyword evidence="9" id="KW-1185">Reference proteome</keyword>
<evidence type="ECO:0000256" key="5">
    <source>
        <dbReference type="SAM" id="MobiDB-lite"/>
    </source>
</evidence>
<dbReference type="GO" id="GO:0003700">
    <property type="term" value="F:DNA-binding transcription factor activity"/>
    <property type="evidence" value="ECO:0007669"/>
    <property type="project" value="InterPro"/>
</dbReference>
<dbReference type="PRINTS" id="PR00032">
    <property type="entry name" value="HTHARAC"/>
</dbReference>
<dbReference type="Gene3D" id="1.10.10.60">
    <property type="entry name" value="Homeodomain-like"/>
    <property type="match status" value="2"/>
</dbReference>
<dbReference type="RefSeq" id="WP_190919675.1">
    <property type="nucleotide sequence ID" value="NZ_JACXIZ010000028.1"/>
</dbReference>
<dbReference type="CDD" id="cd17536">
    <property type="entry name" value="REC_YesN-like"/>
    <property type="match status" value="1"/>
</dbReference>
<feature type="region of interest" description="Disordered" evidence="5">
    <location>
        <begin position="530"/>
        <end position="570"/>
    </location>
</feature>
<evidence type="ECO:0000256" key="1">
    <source>
        <dbReference type="ARBA" id="ARBA00023015"/>
    </source>
</evidence>
<dbReference type="SMART" id="SM00448">
    <property type="entry name" value="REC"/>
    <property type="match status" value="1"/>
</dbReference>